<dbReference type="Proteomes" id="UP001162992">
    <property type="component" value="Chromosome 6"/>
</dbReference>
<evidence type="ECO:0000313" key="1">
    <source>
        <dbReference type="EMBL" id="KAJ7551237.1"/>
    </source>
</evidence>
<comment type="caution">
    <text evidence="1">The sequence shown here is derived from an EMBL/GenBank/DDBJ whole genome shotgun (WGS) entry which is preliminary data.</text>
</comment>
<keyword evidence="2" id="KW-1185">Reference proteome</keyword>
<name>A0ACC2DB87_DIPCM</name>
<reference evidence="2" key="1">
    <citation type="journal article" date="2024" name="Proc. Natl. Acad. Sci. U.S.A.">
        <title>Extraordinary preservation of gene collinearity over three hundred million years revealed in homosporous lycophytes.</title>
        <authorList>
            <person name="Li C."/>
            <person name="Wickell D."/>
            <person name="Kuo L.Y."/>
            <person name="Chen X."/>
            <person name="Nie B."/>
            <person name="Liao X."/>
            <person name="Peng D."/>
            <person name="Ji J."/>
            <person name="Jenkins J."/>
            <person name="Williams M."/>
            <person name="Shu S."/>
            <person name="Plott C."/>
            <person name="Barry K."/>
            <person name="Rajasekar S."/>
            <person name="Grimwood J."/>
            <person name="Han X."/>
            <person name="Sun S."/>
            <person name="Hou Z."/>
            <person name="He W."/>
            <person name="Dai G."/>
            <person name="Sun C."/>
            <person name="Schmutz J."/>
            <person name="Leebens-Mack J.H."/>
            <person name="Li F.W."/>
            <person name="Wang L."/>
        </authorList>
    </citation>
    <scope>NUCLEOTIDE SEQUENCE [LARGE SCALE GENOMIC DNA]</scope>
    <source>
        <strain evidence="2">cv. PW_Plant_1</strain>
    </source>
</reference>
<dbReference type="EMBL" id="CM055097">
    <property type="protein sequence ID" value="KAJ7551237.1"/>
    <property type="molecule type" value="Genomic_DNA"/>
</dbReference>
<organism evidence="1 2">
    <name type="scientific">Diphasiastrum complanatum</name>
    <name type="common">Issler's clubmoss</name>
    <name type="synonym">Lycopodium complanatum</name>
    <dbReference type="NCBI Taxonomy" id="34168"/>
    <lineage>
        <taxon>Eukaryota</taxon>
        <taxon>Viridiplantae</taxon>
        <taxon>Streptophyta</taxon>
        <taxon>Embryophyta</taxon>
        <taxon>Tracheophyta</taxon>
        <taxon>Lycopodiopsida</taxon>
        <taxon>Lycopodiales</taxon>
        <taxon>Lycopodiaceae</taxon>
        <taxon>Lycopodioideae</taxon>
        <taxon>Diphasiastrum</taxon>
    </lineage>
</organism>
<sequence length="206" mass="23217">MAGTPTSKYQPPKPRKRIDADLKRGTNGSAFTRCDDCQRDIPVALVDMHDCTNDALAKAKLLEIFKEAPAKKEVDLIKPKESDKRKICQKDSKEKAKKVKSVKDPSMPKRPVTAFFLFMEDFRKTCRTEHPSVKGGAEINKLGGEKWTAMTTEEKSPYNKMAVDLKTKYESAIKDYHNTNCEKALQDQGRTKNETDLEEGGGETED</sequence>
<proteinExistence type="predicted"/>
<gene>
    <name evidence="1" type="ORF">O6H91_06G006200</name>
</gene>
<protein>
    <submittedName>
        <fullName evidence="1">Uncharacterized protein</fullName>
    </submittedName>
</protein>
<accession>A0ACC2DB87</accession>
<evidence type="ECO:0000313" key="2">
    <source>
        <dbReference type="Proteomes" id="UP001162992"/>
    </source>
</evidence>